<dbReference type="EMBL" id="JAFHDT010000010">
    <property type="protein sequence ID" value="KAI7804334.1"/>
    <property type="molecule type" value="Genomic_DNA"/>
</dbReference>
<gene>
    <name evidence="1" type="ORF">IRJ41_006179</name>
</gene>
<sequence length="63" mass="6929">YQQSAALTLGVVRKTWQGSGQQFSTNCCYFRSDCSHTSPRDSGMLQLNTSSAVSIKFPHITSI</sequence>
<proteinExistence type="predicted"/>
<reference evidence="1" key="1">
    <citation type="submission" date="2021-02" db="EMBL/GenBank/DDBJ databases">
        <title>Comparative genomics reveals that relaxation of natural selection precedes convergent phenotypic evolution of cavefish.</title>
        <authorList>
            <person name="Peng Z."/>
        </authorList>
    </citation>
    <scope>NUCLEOTIDE SEQUENCE</scope>
    <source>
        <tissue evidence="1">Muscle</tissue>
    </source>
</reference>
<protein>
    <submittedName>
        <fullName evidence="1">Uncharacterized protein</fullName>
    </submittedName>
</protein>
<evidence type="ECO:0000313" key="2">
    <source>
        <dbReference type="Proteomes" id="UP001059041"/>
    </source>
</evidence>
<name>A0A9W7WLA6_TRIRA</name>
<keyword evidence="2" id="KW-1185">Reference proteome</keyword>
<dbReference type="AlphaFoldDB" id="A0A9W7WLA6"/>
<accession>A0A9W7WLA6</accession>
<organism evidence="1 2">
    <name type="scientific">Triplophysa rosa</name>
    <name type="common">Cave loach</name>
    <dbReference type="NCBI Taxonomy" id="992332"/>
    <lineage>
        <taxon>Eukaryota</taxon>
        <taxon>Metazoa</taxon>
        <taxon>Chordata</taxon>
        <taxon>Craniata</taxon>
        <taxon>Vertebrata</taxon>
        <taxon>Euteleostomi</taxon>
        <taxon>Actinopterygii</taxon>
        <taxon>Neopterygii</taxon>
        <taxon>Teleostei</taxon>
        <taxon>Ostariophysi</taxon>
        <taxon>Cypriniformes</taxon>
        <taxon>Nemacheilidae</taxon>
        <taxon>Triplophysa</taxon>
    </lineage>
</organism>
<comment type="caution">
    <text evidence="1">The sequence shown here is derived from an EMBL/GenBank/DDBJ whole genome shotgun (WGS) entry which is preliminary data.</text>
</comment>
<feature type="non-terminal residue" evidence="1">
    <location>
        <position position="63"/>
    </location>
</feature>
<feature type="non-terminal residue" evidence="1">
    <location>
        <position position="1"/>
    </location>
</feature>
<evidence type="ECO:0000313" key="1">
    <source>
        <dbReference type="EMBL" id="KAI7804334.1"/>
    </source>
</evidence>
<dbReference type="Proteomes" id="UP001059041">
    <property type="component" value="Linkage Group LG10"/>
</dbReference>